<dbReference type="SMART" id="SM00972">
    <property type="entry name" value="SCPU"/>
    <property type="match status" value="2"/>
</dbReference>
<name>A0ABW3C0B7_SPHXN</name>
<evidence type="ECO:0000313" key="4">
    <source>
        <dbReference type="Proteomes" id="UP001597124"/>
    </source>
</evidence>
<accession>A0ABW3C0B7</accession>
<organism evidence="3 4">
    <name type="scientific">Sphingosinicella xenopeptidilytica</name>
    <dbReference type="NCBI Taxonomy" id="364098"/>
    <lineage>
        <taxon>Bacteria</taxon>
        <taxon>Pseudomonadati</taxon>
        <taxon>Pseudomonadota</taxon>
        <taxon>Alphaproteobacteria</taxon>
        <taxon>Sphingomonadales</taxon>
        <taxon>Sphingosinicellaceae</taxon>
        <taxon>Sphingosinicella</taxon>
    </lineage>
</organism>
<comment type="caution">
    <text evidence="3">The sequence shown here is derived from an EMBL/GenBank/DDBJ whole genome shotgun (WGS) entry which is preliminary data.</text>
</comment>
<dbReference type="PANTHER" id="PTHR37089:SF1">
    <property type="entry name" value="MEMBRANE PROTEIN"/>
    <property type="match status" value="1"/>
</dbReference>
<keyword evidence="4" id="KW-1185">Reference proteome</keyword>
<dbReference type="RefSeq" id="WP_381487805.1">
    <property type="nucleotide sequence ID" value="NZ_JBHTIK010000002.1"/>
</dbReference>
<evidence type="ECO:0000256" key="1">
    <source>
        <dbReference type="SAM" id="SignalP"/>
    </source>
</evidence>
<reference evidence="4" key="1">
    <citation type="journal article" date="2019" name="Int. J. Syst. Evol. Microbiol.">
        <title>The Global Catalogue of Microorganisms (GCM) 10K type strain sequencing project: providing services to taxonomists for standard genome sequencing and annotation.</title>
        <authorList>
            <consortium name="The Broad Institute Genomics Platform"/>
            <consortium name="The Broad Institute Genome Sequencing Center for Infectious Disease"/>
            <person name="Wu L."/>
            <person name="Ma J."/>
        </authorList>
    </citation>
    <scope>NUCLEOTIDE SEQUENCE [LARGE SCALE GENOMIC DNA]</scope>
    <source>
        <strain evidence="4">CCUG 52537</strain>
    </source>
</reference>
<keyword evidence="1" id="KW-0732">Signal</keyword>
<evidence type="ECO:0000313" key="3">
    <source>
        <dbReference type="EMBL" id="MFD0847945.1"/>
    </source>
</evidence>
<dbReference type="EMBL" id="JBHTIK010000002">
    <property type="protein sequence ID" value="MFD0847945.1"/>
    <property type="molecule type" value="Genomic_DNA"/>
</dbReference>
<dbReference type="PANTHER" id="PTHR37089">
    <property type="entry name" value="PROTEIN U-RELATED"/>
    <property type="match status" value="1"/>
</dbReference>
<feature type="domain" description="Spore coat protein U/FanG" evidence="2">
    <location>
        <begin position="193"/>
        <end position="330"/>
    </location>
</feature>
<proteinExistence type="predicted"/>
<dbReference type="PROSITE" id="PS51257">
    <property type="entry name" value="PROKAR_LIPOPROTEIN"/>
    <property type="match status" value="1"/>
</dbReference>
<evidence type="ECO:0000259" key="2">
    <source>
        <dbReference type="Pfam" id="PF05229"/>
    </source>
</evidence>
<feature type="signal peptide" evidence="1">
    <location>
        <begin position="1"/>
        <end position="24"/>
    </location>
</feature>
<dbReference type="InterPro" id="IPR053167">
    <property type="entry name" value="Spore_coat_component"/>
</dbReference>
<sequence length="335" mass="34185">MPIAKCLALTLLPAAFCWSSAAAAQTFGSCSVGTASTDLGSESSFVVGTTSQSGSGGSGMACGAISLITTSYLKLRVESSSFLLTSPGGQTIPFVMSGTAGGAAIGAGAEFDFSGFDLLNLFSGPGGAVPVYFRTTPTTGLAAGSYTGSVSLRWYFSVCTLGVVACLAYSDSPGATRNIFGVLTNWGTGVPVTINVSLTVENDCIITAPDLAFGAAPLAGTFNPVTRTISIRCSAGAAYTVGLDNGTNASGSTRRMRRAATSDYLAYDIYRDTASTDRWGSIGAERRSSAGADNNPGLYDGSTLQGFTYRAVIDPAQPTPPAGTYTDTIILDVTF</sequence>
<dbReference type="Pfam" id="PF05229">
    <property type="entry name" value="SCPU"/>
    <property type="match status" value="1"/>
</dbReference>
<protein>
    <submittedName>
        <fullName evidence="3">Spore coat U domain-containing protein</fullName>
    </submittedName>
</protein>
<feature type="chain" id="PRO_5045221609" evidence="1">
    <location>
        <begin position="25"/>
        <end position="335"/>
    </location>
</feature>
<gene>
    <name evidence="3" type="ORF">ACFQ00_06370</name>
</gene>
<dbReference type="InterPro" id="IPR007893">
    <property type="entry name" value="Spore_coat_U/FanG"/>
</dbReference>
<dbReference type="Proteomes" id="UP001597124">
    <property type="component" value="Unassembled WGS sequence"/>
</dbReference>